<dbReference type="EMBL" id="MTHD01000004">
    <property type="protein sequence ID" value="OMG53171.1"/>
    <property type="molecule type" value="Genomic_DNA"/>
</dbReference>
<name>A0A1R1I343_9RHOO</name>
<evidence type="ECO:0000313" key="1">
    <source>
        <dbReference type="EMBL" id="OMG53171.1"/>
    </source>
</evidence>
<organism evidence="1 2">
    <name type="scientific">Azonexus hydrophilus</name>
    <dbReference type="NCBI Taxonomy" id="418702"/>
    <lineage>
        <taxon>Bacteria</taxon>
        <taxon>Pseudomonadati</taxon>
        <taxon>Pseudomonadota</taxon>
        <taxon>Betaproteobacteria</taxon>
        <taxon>Rhodocyclales</taxon>
        <taxon>Azonexaceae</taxon>
        <taxon>Azonexus</taxon>
    </lineage>
</organism>
<dbReference type="AlphaFoldDB" id="A0A1R1I343"/>
<gene>
    <name evidence="1" type="ORF">BJN45_13180</name>
</gene>
<keyword evidence="2" id="KW-1185">Reference proteome</keyword>
<dbReference type="Proteomes" id="UP000187526">
    <property type="component" value="Unassembled WGS sequence"/>
</dbReference>
<sequence length="394" mass="44513">MPTYQPLGHLSEAELLELMSRYYAGERVATLLEQYRVNCSASTLCSHFPPEPSAELCQYCNAPMVRPRRSKSWSSGSTLRCSQCAHIESSRCACTGCKFKRLREEDLRVQQQHTKIQQFCFANWAYTPTQIQPEQLTARQAVALICLVRSGGWLDDSRIGPLSTSGIRFAPYAPDFQGSLIECLITADLLSPDPTSPSKAFTERGGQIVGMDFGQTHWVLRMPDGVRFVQALEIYVAAEDWPNDWGEECCQIWRELAFAECWEFCVYSLHQRNLPIPGATALTTLIENLLRDFSVSQFYQFLWACAGDAVDYRARKGVTAPHASNYMIASCQRRADRARAEGWKIKGFRRNFELSRTQISYVLHDMFFKHGENGFTCRADVPLSGALEGSEFAA</sequence>
<protein>
    <submittedName>
        <fullName evidence="1">Uncharacterized protein</fullName>
    </submittedName>
</protein>
<proteinExistence type="predicted"/>
<evidence type="ECO:0000313" key="2">
    <source>
        <dbReference type="Proteomes" id="UP000187526"/>
    </source>
</evidence>
<comment type="caution">
    <text evidence="1">The sequence shown here is derived from an EMBL/GenBank/DDBJ whole genome shotgun (WGS) entry which is preliminary data.</text>
</comment>
<reference evidence="1 2" key="1">
    <citation type="submission" date="2016-10" db="EMBL/GenBank/DDBJ databases">
        <title>Alkaliphiles isolated from bioreactors.</title>
        <authorList>
            <person name="Salah Z."/>
            <person name="Rout S.P."/>
            <person name="Humphreys P.N."/>
        </authorList>
    </citation>
    <scope>NUCLEOTIDE SEQUENCE [LARGE SCALE GENOMIC DNA]</scope>
    <source>
        <strain evidence="1 2">ZS02</strain>
    </source>
</reference>
<accession>A0A1R1I343</accession>